<dbReference type="CDD" id="cd09032">
    <property type="entry name" value="KH-I_N4BP1_like_rpt1"/>
    <property type="match status" value="1"/>
</dbReference>
<keyword evidence="7" id="KW-1185">Reference proteome</keyword>
<accession>A0AAD9N369</accession>
<proteinExistence type="inferred from homology"/>
<evidence type="ECO:0000313" key="6">
    <source>
        <dbReference type="EMBL" id="KAK2155467.1"/>
    </source>
</evidence>
<feature type="domain" description="RNase NYN" evidence="3">
    <location>
        <begin position="539"/>
        <end position="600"/>
    </location>
</feature>
<dbReference type="InterPro" id="IPR021869">
    <property type="entry name" value="RNase_Zc3h12_NYN"/>
</dbReference>
<evidence type="ECO:0000256" key="2">
    <source>
        <dbReference type="SAM" id="MobiDB-lite"/>
    </source>
</evidence>
<dbReference type="EMBL" id="JAODUP010000239">
    <property type="protein sequence ID" value="KAK2155467.1"/>
    <property type="molecule type" value="Genomic_DNA"/>
</dbReference>
<organism evidence="6 7">
    <name type="scientific">Paralvinella palmiformis</name>
    <dbReference type="NCBI Taxonomy" id="53620"/>
    <lineage>
        <taxon>Eukaryota</taxon>
        <taxon>Metazoa</taxon>
        <taxon>Spiralia</taxon>
        <taxon>Lophotrochozoa</taxon>
        <taxon>Annelida</taxon>
        <taxon>Polychaeta</taxon>
        <taxon>Sedentaria</taxon>
        <taxon>Canalipalpata</taxon>
        <taxon>Terebellida</taxon>
        <taxon>Terebelliformia</taxon>
        <taxon>Alvinellidae</taxon>
        <taxon>Paralvinella</taxon>
    </lineage>
</organism>
<evidence type="ECO:0000259" key="3">
    <source>
        <dbReference type="Pfam" id="PF11977"/>
    </source>
</evidence>
<evidence type="ECO:0008006" key="8">
    <source>
        <dbReference type="Google" id="ProtNLM"/>
    </source>
</evidence>
<dbReference type="GO" id="GO:0036464">
    <property type="term" value="C:cytoplasmic ribonucleoprotein granule"/>
    <property type="evidence" value="ECO:0007669"/>
    <property type="project" value="TreeGrafter"/>
</dbReference>
<dbReference type="AlphaFoldDB" id="A0AAD9N369"/>
<reference evidence="6" key="1">
    <citation type="journal article" date="2023" name="Mol. Biol. Evol.">
        <title>Third-Generation Sequencing Reveals the Adaptive Role of the Epigenome in Three Deep-Sea Polychaetes.</title>
        <authorList>
            <person name="Perez M."/>
            <person name="Aroh O."/>
            <person name="Sun Y."/>
            <person name="Lan Y."/>
            <person name="Juniper S.K."/>
            <person name="Young C.R."/>
            <person name="Angers B."/>
            <person name="Qian P.Y."/>
        </authorList>
    </citation>
    <scope>NUCLEOTIDE SEQUENCE</scope>
    <source>
        <strain evidence="6">P08H-3</strain>
    </source>
</reference>
<evidence type="ECO:0000256" key="1">
    <source>
        <dbReference type="ARBA" id="ARBA00038274"/>
    </source>
</evidence>
<comment type="similarity">
    <text evidence="1">Belongs to the N4BP1 family.</text>
</comment>
<dbReference type="InterPro" id="IPR056629">
    <property type="entry name" value="KH_N4BP1_1st"/>
</dbReference>
<name>A0AAD9N369_9ANNE</name>
<gene>
    <name evidence="6" type="ORF">LSH36_239g01066</name>
</gene>
<dbReference type="Proteomes" id="UP001208570">
    <property type="component" value="Unassembled WGS sequence"/>
</dbReference>
<evidence type="ECO:0000313" key="7">
    <source>
        <dbReference type="Proteomes" id="UP001208570"/>
    </source>
</evidence>
<dbReference type="PANTHER" id="PTHR12876:SF35">
    <property type="entry name" value="LD08718P-RELATED"/>
    <property type="match status" value="1"/>
</dbReference>
<protein>
    <recommendedName>
        <fullName evidence="8">RNase NYN domain-containing protein</fullName>
    </recommendedName>
</protein>
<comment type="caution">
    <text evidence="6">The sequence shown here is derived from an EMBL/GenBank/DDBJ whole genome shotgun (WGS) entry which is preliminary data.</text>
</comment>
<dbReference type="GO" id="GO:0003729">
    <property type="term" value="F:mRNA binding"/>
    <property type="evidence" value="ECO:0007669"/>
    <property type="project" value="TreeGrafter"/>
</dbReference>
<dbReference type="InterPro" id="IPR051101">
    <property type="entry name" value="ZC3H12/N4BP1_RNase_Reg"/>
</dbReference>
<dbReference type="GO" id="GO:0004521">
    <property type="term" value="F:RNA endonuclease activity"/>
    <property type="evidence" value="ECO:0007669"/>
    <property type="project" value="TreeGrafter"/>
</dbReference>
<evidence type="ECO:0000259" key="4">
    <source>
        <dbReference type="Pfam" id="PF23050"/>
    </source>
</evidence>
<feature type="compositionally biased region" description="Polar residues" evidence="2">
    <location>
        <begin position="700"/>
        <end position="719"/>
    </location>
</feature>
<dbReference type="InterPro" id="IPR056578">
    <property type="entry name" value="UBA_N4BP1_C"/>
</dbReference>
<feature type="domain" description="N4BP1 C-terminal UBA" evidence="5">
    <location>
        <begin position="745"/>
        <end position="790"/>
    </location>
</feature>
<dbReference type="GO" id="GO:0005634">
    <property type="term" value="C:nucleus"/>
    <property type="evidence" value="ECO:0007669"/>
    <property type="project" value="TreeGrafter"/>
</dbReference>
<feature type="region of interest" description="Disordered" evidence="2">
    <location>
        <begin position="679"/>
        <end position="738"/>
    </location>
</feature>
<dbReference type="Pfam" id="PF23054">
    <property type="entry name" value="UBA_N4BP1_C"/>
    <property type="match status" value="1"/>
</dbReference>
<feature type="domain" description="RNase NYN" evidence="3">
    <location>
        <begin position="489"/>
        <end position="538"/>
    </location>
</feature>
<dbReference type="Pfam" id="PF23050">
    <property type="entry name" value="KH_N4BP1_1st"/>
    <property type="match status" value="1"/>
</dbReference>
<sequence>MDQSDLFIIQKDEFTIDIDKVNLIKETEDHLHNVFKVKCLLGDIVADDGKQWMEIQGSADKRSQAKDYIRALCNPVEVAEIKYPVELAELITGRELRYRIEKQSGVALHYEESGKVTIGGNDAVSVTVAYSMLEDIIGQHWDETIEEASRKSKRLDAELRRLSSENELEMESDFPSLNNTIKRVIIDVLKTDVSGKLSPSLDDYGIKPWFGPVAGNAHDDSPKQETSKGSVGLSDAAKQLKQIDLESLSDSEDIKQNNSSSSVTDDPGKYLKEYALDRDYSEELVENIFAAYGRDINFALFFRALTGLVEIPKGAATTEQAKLSDAIDTTSNGAKEASSLDTNSLMANYAARLSKDHEEEVDILNLDELKKRNAERQRLLLQALEKRVGMDHEDSVVDLCGESVVSADRSDVLVDVDLTKDDLSDETDAHSSHQAHGSGHRRAPYERHHEAYRSRSPLDHRMPDGPGSPRQAQKNRALGAVGTLHPSSLRHIVIDGSNVAMTHGNGKVFSCRGIDIVVDYFIRRGHKDITVFIPQWRTYVIRLAQEVDGVIVSNDNYRDLWYERPDWREIIEYRLLMFSFVGDLFMPPDDPLGKDGPSLTVFLQKSQTQSEVGQNRPMNSQMSYVQHRPMRGPPPQRYRLMAPRNVPLIYPPPNFPWPQINPYAQNWPRPWNQIVQGMPPPRMHQPAKPRFSENFDSFDGDTNNSSTAGNVSRQRNQGEQPGPRQASEWKQVLHKNRKPSFTKVRDEPTTRQLVQSMMKIFTDCDEVIQHVLEDNPAEEDLNTLSDFVLNYMSNS</sequence>
<evidence type="ECO:0000259" key="5">
    <source>
        <dbReference type="Pfam" id="PF23054"/>
    </source>
</evidence>
<feature type="region of interest" description="Disordered" evidence="2">
    <location>
        <begin position="247"/>
        <end position="268"/>
    </location>
</feature>
<feature type="compositionally biased region" description="Basic and acidic residues" evidence="2">
    <location>
        <begin position="443"/>
        <end position="463"/>
    </location>
</feature>
<dbReference type="Gene3D" id="3.40.50.11980">
    <property type="match status" value="2"/>
</dbReference>
<feature type="region of interest" description="Disordered" evidence="2">
    <location>
        <begin position="423"/>
        <end position="475"/>
    </location>
</feature>
<dbReference type="Pfam" id="PF11977">
    <property type="entry name" value="RNase_Zc3h12a"/>
    <property type="match status" value="2"/>
</dbReference>
<dbReference type="PANTHER" id="PTHR12876">
    <property type="entry name" value="N4BP1-RELATED"/>
    <property type="match status" value="1"/>
</dbReference>
<feature type="domain" description="N4BP1 first type I KH-domain" evidence="4">
    <location>
        <begin position="12"/>
        <end position="74"/>
    </location>
</feature>